<dbReference type="PANTHER" id="PTHR45913:SF19">
    <property type="entry name" value="LOW QUALITY PROTEIN: ZINC FINGER BED DOMAIN-CONTAINING PROTEIN 5-LIKE"/>
    <property type="match status" value="1"/>
</dbReference>
<sequence>MKPHTIGEQIILPACREIVKIFFVIEAEQEILKIPLSDNTISRRINDMSEIIEQQVLNKLRDSHMFALQIDESTNLSGKAQLLVIVRMVVDDISENYFCCKTLPGKTKGEDVLKVLDEHFEHLSSVSLSWNNCIGICTDEAPSMIGSIKGFISLVKKKNSKIIFTHCFLHRETLMVKSLVSDL</sequence>
<evidence type="ECO:0000313" key="2">
    <source>
        <dbReference type="RefSeq" id="XP_025407112.1"/>
    </source>
</evidence>
<dbReference type="AlphaFoldDB" id="A0A8B8F9Q1"/>
<keyword evidence="1" id="KW-1185">Reference proteome</keyword>
<dbReference type="RefSeq" id="XP_025407112.1">
    <property type="nucleotide sequence ID" value="XM_025551327.1"/>
</dbReference>
<protein>
    <submittedName>
        <fullName evidence="2">Protein FAM200A-like</fullName>
    </submittedName>
</protein>
<reference evidence="2" key="1">
    <citation type="submission" date="2025-08" db="UniProtKB">
        <authorList>
            <consortium name="RefSeq"/>
        </authorList>
    </citation>
    <scope>IDENTIFICATION</scope>
    <source>
        <tissue evidence="2">Whole body</tissue>
    </source>
</reference>
<dbReference type="Proteomes" id="UP000694846">
    <property type="component" value="Unplaced"/>
</dbReference>
<evidence type="ECO:0000313" key="1">
    <source>
        <dbReference type="Proteomes" id="UP000694846"/>
    </source>
</evidence>
<organism evidence="1 2">
    <name type="scientific">Sipha flava</name>
    <name type="common">yellow sugarcane aphid</name>
    <dbReference type="NCBI Taxonomy" id="143950"/>
    <lineage>
        <taxon>Eukaryota</taxon>
        <taxon>Metazoa</taxon>
        <taxon>Ecdysozoa</taxon>
        <taxon>Arthropoda</taxon>
        <taxon>Hexapoda</taxon>
        <taxon>Insecta</taxon>
        <taxon>Pterygota</taxon>
        <taxon>Neoptera</taxon>
        <taxon>Paraneoptera</taxon>
        <taxon>Hemiptera</taxon>
        <taxon>Sternorrhyncha</taxon>
        <taxon>Aphidomorpha</taxon>
        <taxon>Aphidoidea</taxon>
        <taxon>Aphididae</taxon>
        <taxon>Sipha</taxon>
    </lineage>
</organism>
<accession>A0A8B8F9Q1</accession>
<dbReference type="OrthoDB" id="1101576at2759"/>
<dbReference type="GeneID" id="112681068"/>
<name>A0A8B8F9Q1_9HEMI</name>
<gene>
    <name evidence="2" type="primary">LOC112681068</name>
</gene>
<proteinExistence type="predicted"/>
<dbReference type="PANTHER" id="PTHR45913">
    <property type="entry name" value="EPM2A-INTERACTING PROTEIN 1"/>
    <property type="match status" value="1"/>
</dbReference>